<protein>
    <submittedName>
        <fullName evidence="1">Uncharacterized protein</fullName>
    </submittedName>
</protein>
<evidence type="ECO:0000313" key="1">
    <source>
        <dbReference type="EMBL" id="KPQ43794.1"/>
    </source>
</evidence>
<gene>
    <name evidence="1" type="ORF">MPEBLZ_01668</name>
</gene>
<proteinExistence type="predicted"/>
<accession>A0A0N8KR30</accession>
<organism evidence="1 2">
    <name type="scientific">Candidatus Methanoperedens nitratireducens</name>
    <dbReference type="NCBI Taxonomy" id="1392998"/>
    <lineage>
        <taxon>Archaea</taxon>
        <taxon>Methanobacteriati</taxon>
        <taxon>Methanobacteriota</taxon>
        <taxon>Stenosarchaea group</taxon>
        <taxon>Methanomicrobia</taxon>
        <taxon>Methanosarcinales</taxon>
        <taxon>ANME-2 cluster</taxon>
        <taxon>Candidatus Methanoperedentaceae</taxon>
        <taxon>Candidatus Methanoperedens</taxon>
    </lineage>
</organism>
<dbReference type="AlphaFoldDB" id="A0A0N8KR30"/>
<comment type="caution">
    <text evidence="1">The sequence shown here is derived from an EMBL/GenBank/DDBJ whole genome shotgun (WGS) entry which is preliminary data.</text>
</comment>
<dbReference type="EMBL" id="LKCM01000128">
    <property type="protein sequence ID" value="KPQ43794.1"/>
    <property type="molecule type" value="Genomic_DNA"/>
</dbReference>
<reference evidence="1 2" key="1">
    <citation type="submission" date="2015-09" db="EMBL/GenBank/DDBJ databases">
        <title>A metagenomics-based metabolic model of nitrate-dependent anaerobic oxidation of methane by Methanoperedens-like archaea.</title>
        <authorList>
            <person name="Arshad A."/>
            <person name="Speth D.R."/>
            <person name="De Graaf R.M."/>
            <person name="Op Den Camp H.J."/>
            <person name="Jetten M.S."/>
            <person name="Welte C.U."/>
        </authorList>
    </citation>
    <scope>NUCLEOTIDE SEQUENCE [LARGE SCALE GENOMIC DNA]</scope>
</reference>
<sequence length="60" mass="6507">MKNLDMIIEGNILTIKVDLSKEFGPSSSGKTIIIASSEGNQSIPGKEDVKIGLNVYKKKK</sequence>
<dbReference type="Proteomes" id="UP000050360">
    <property type="component" value="Unassembled WGS sequence"/>
</dbReference>
<name>A0A0N8KR30_9EURY</name>
<evidence type="ECO:0000313" key="2">
    <source>
        <dbReference type="Proteomes" id="UP000050360"/>
    </source>
</evidence>
<dbReference type="PATRIC" id="fig|1719120.3.peg.1817"/>